<evidence type="ECO:0000313" key="10">
    <source>
        <dbReference type="EMBL" id="KAK6634497.1"/>
    </source>
</evidence>
<protein>
    <recommendedName>
        <fullName evidence="12">Cytochrome P450</fullName>
    </recommendedName>
</protein>
<dbReference type="Gene3D" id="1.10.630.10">
    <property type="entry name" value="Cytochrome P450"/>
    <property type="match status" value="1"/>
</dbReference>
<dbReference type="EMBL" id="JAWJWE010000005">
    <property type="protein sequence ID" value="KAK6634497.1"/>
    <property type="molecule type" value="Genomic_DNA"/>
</dbReference>
<name>A0AAN8S489_POLSC</name>
<dbReference type="PRINTS" id="PR00385">
    <property type="entry name" value="P450"/>
</dbReference>
<comment type="cofactor">
    <cofactor evidence="1 8">
        <name>heme</name>
        <dbReference type="ChEBI" id="CHEBI:30413"/>
    </cofactor>
</comment>
<comment type="caution">
    <text evidence="10">The sequence shown here is derived from an EMBL/GenBank/DDBJ whole genome shotgun (WGS) entry which is preliminary data.</text>
</comment>
<dbReference type="Proteomes" id="UP001372834">
    <property type="component" value="Unassembled WGS sequence"/>
</dbReference>
<evidence type="ECO:0000256" key="5">
    <source>
        <dbReference type="ARBA" id="ARBA00023002"/>
    </source>
</evidence>
<evidence type="ECO:0000256" key="3">
    <source>
        <dbReference type="ARBA" id="ARBA00022617"/>
    </source>
</evidence>
<dbReference type="SUPFAM" id="SSF48264">
    <property type="entry name" value="Cytochrome P450"/>
    <property type="match status" value="1"/>
</dbReference>
<gene>
    <name evidence="10" type="ORF">RUM43_011898</name>
</gene>
<evidence type="ECO:0000256" key="2">
    <source>
        <dbReference type="ARBA" id="ARBA00010617"/>
    </source>
</evidence>
<evidence type="ECO:0000256" key="8">
    <source>
        <dbReference type="PIRSR" id="PIRSR602401-1"/>
    </source>
</evidence>
<dbReference type="GO" id="GO:0008395">
    <property type="term" value="F:steroid hydroxylase activity"/>
    <property type="evidence" value="ECO:0007669"/>
    <property type="project" value="TreeGrafter"/>
</dbReference>
<evidence type="ECO:0000256" key="1">
    <source>
        <dbReference type="ARBA" id="ARBA00001971"/>
    </source>
</evidence>
<feature type="binding site" description="axial binding residue" evidence="8">
    <location>
        <position position="419"/>
    </location>
    <ligand>
        <name>heme</name>
        <dbReference type="ChEBI" id="CHEBI:30413"/>
    </ligand>
    <ligandPart>
        <name>Fe</name>
        <dbReference type="ChEBI" id="CHEBI:18248"/>
    </ligandPart>
</feature>
<dbReference type="InterPro" id="IPR050182">
    <property type="entry name" value="Cytochrome_P450_fam2"/>
</dbReference>
<dbReference type="GO" id="GO:0006805">
    <property type="term" value="P:xenobiotic metabolic process"/>
    <property type="evidence" value="ECO:0007669"/>
    <property type="project" value="TreeGrafter"/>
</dbReference>
<dbReference type="InterPro" id="IPR036396">
    <property type="entry name" value="Cyt_P450_sf"/>
</dbReference>
<keyword evidence="5 9" id="KW-0560">Oxidoreductase</keyword>
<dbReference type="CDD" id="cd20651">
    <property type="entry name" value="CYP15A1-like"/>
    <property type="match status" value="1"/>
</dbReference>
<accession>A0AAN8S489</accession>
<sequence>MVNFFLLGPKWKPFVGCLFEVKSLISKLGLYHLVWETLADTFGPVVGLRLGRDIIVLISGQATIKKVLLNEDFDARPDGFFFRLRSFKKRLGIVFVEGEHFQEQKKFCLMALKKLGMGKKVMEDIIGKEAEELVASLRCKQRESNIFQMANIFDIAVLNSLWALMAGERFSLNNKKLTDLIDLVHEAFKLIDMSGGLLNQMPFLRFVAPNATGYSRVSYVLEKLNNFLKATVLEHQKNLGEEPNDLIDLFLCEMRDRIASGEKSTFTDEQLIVLLLDFFMAGTETTSNTLSMAMLYMILFPEVQEKVQRSLDEVVPRSRLPTLQDRPNLKYVEAVLFEVQRFGTIVPTSVPHRTTKDVHLEGFVIPKDTMILINLRSVLMDKERWMDPTTFRPERFLDEKGQLTQNECFIPFGQGRRRCLGEGLARSSMFLLFSAVLQNFKVLKADDEFSNVPLDGVTLSPKPYRAILQPR</sequence>
<dbReference type="PANTHER" id="PTHR24300">
    <property type="entry name" value="CYTOCHROME P450 508A4-RELATED"/>
    <property type="match status" value="1"/>
</dbReference>
<dbReference type="GO" id="GO:0020037">
    <property type="term" value="F:heme binding"/>
    <property type="evidence" value="ECO:0007669"/>
    <property type="project" value="InterPro"/>
</dbReference>
<keyword evidence="3 8" id="KW-0349">Heme</keyword>
<evidence type="ECO:0000256" key="6">
    <source>
        <dbReference type="ARBA" id="ARBA00023004"/>
    </source>
</evidence>
<dbReference type="PROSITE" id="PS00086">
    <property type="entry name" value="CYTOCHROME_P450"/>
    <property type="match status" value="1"/>
</dbReference>
<dbReference type="PRINTS" id="PR00463">
    <property type="entry name" value="EP450I"/>
</dbReference>
<dbReference type="InterPro" id="IPR002401">
    <property type="entry name" value="Cyt_P450_E_grp-I"/>
</dbReference>
<dbReference type="GO" id="GO:0005737">
    <property type="term" value="C:cytoplasm"/>
    <property type="evidence" value="ECO:0007669"/>
    <property type="project" value="TreeGrafter"/>
</dbReference>
<organism evidence="10 11">
    <name type="scientific">Polyplax serrata</name>
    <name type="common">Common mouse louse</name>
    <dbReference type="NCBI Taxonomy" id="468196"/>
    <lineage>
        <taxon>Eukaryota</taxon>
        <taxon>Metazoa</taxon>
        <taxon>Ecdysozoa</taxon>
        <taxon>Arthropoda</taxon>
        <taxon>Hexapoda</taxon>
        <taxon>Insecta</taxon>
        <taxon>Pterygota</taxon>
        <taxon>Neoptera</taxon>
        <taxon>Paraneoptera</taxon>
        <taxon>Psocodea</taxon>
        <taxon>Troctomorpha</taxon>
        <taxon>Phthiraptera</taxon>
        <taxon>Anoplura</taxon>
        <taxon>Polyplacidae</taxon>
        <taxon>Polyplax</taxon>
    </lineage>
</organism>
<dbReference type="InterPro" id="IPR017972">
    <property type="entry name" value="Cyt_P450_CS"/>
</dbReference>
<proteinExistence type="inferred from homology"/>
<dbReference type="GO" id="GO:0006082">
    <property type="term" value="P:organic acid metabolic process"/>
    <property type="evidence" value="ECO:0007669"/>
    <property type="project" value="TreeGrafter"/>
</dbReference>
<dbReference type="InterPro" id="IPR001128">
    <property type="entry name" value="Cyt_P450"/>
</dbReference>
<dbReference type="GO" id="GO:0005506">
    <property type="term" value="F:iron ion binding"/>
    <property type="evidence" value="ECO:0007669"/>
    <property type="project" value="InterPro"/>
</dbReference>
<reference evidence="10 11" key="1">
    <citation type="submission" date="2023-10" db="EMBL/GenBank/DDBJ databases">
        <title>Genomes of two closely related lineages of the louse Polyplax serrata with different host specificities.</title>
        <authorList>
            <person name="Martinu J."/>
            <person name="Tarabai H."/>
            <person name="Stefka J."/>
            <person name="Hypsa V."/>
        </authorList>
    </citation>
    <scope>NUCLEOTIDE SEQUENCE [LARGE SCALE GENOMIC DNA]</scope>
    <source>
        <strain evidence="10">HR10_N</strain>
    </source>
</reference>
<keyword evidence="6 8" id="KW-0408">Iron</keyword>
<evidence type="ECO:0008006" key="12">
    <source>
        <dbReference type="Google" id="ProtNLM"/>
    </source>
</evidence>
<evidence type="ECO:0000256" key="4">
    <source>
        <dbReference type="ARBA" id="ARBA00022723"/>
    </source>
</evidence>
<evidence type="ECO:0000256" key="9">
    <source>
        <dbReference type="RuleBase" id="RU000461"/>
    </source>
</evidence>
<comment type="similarity">
    <text evidence="2 9">Belongs to the cytochrome P450 family.</text>
</comment>
<evidence type="ECO:0000256" key="7">
    <source>
        <dbReference type="ARBA" id="ARBA00023033"/>
    </source>
</evidence>
<dbReference type="Pfam" id="PF00067">
    <property type="entry name" value="p450"/>
    <property type="match status" value="1"/>
</dbReference>
<dbReference type="PANTHER" id="PTHR24300:SF376">
    <property type="entry name" value="CYTOCHROME P450 15A1"/>
    <property type="match status" value="1"/>
</dbReference>
<keyword evidence="7 9" id="KW-0503">Monooxygenase</keyword>
<keyword evidence="4 8" id="KW-0479">Metal-binding</keyword>
<dbReference type="GO" id="GO:0016712">
    <property type="term" value="F:oxidoreductase activity, acting on paired donors, with incorporation or reduction of molecular oxygen, reduced flavin or flavoprotein as one donor, and incorporation of one atom of oxygen"/>
    <property type="evidence" value="ECO:0007669"/>
    <property type="project" value="TreeGrafter"/>
</dbReference>
<evidence type="ECO:0000313" key="11">
    <source>
        <dbReference type="Proteomes" id="UP001372834"/>
    </source>
</evidence>
<dbReference type="FunFam" id="1.10.630.10:FF:000036">
    <property type="entry name" value="CYtochrome P450 family"/>
    <property type="match status" value="1"/>
</dbReference>
<dbReference type="AlphaFoldDB" id="A0AAN8S489"/>